<evidence type="ECO:0000313" key="1">
    <source>
        <dbReference type="EMBL" id="KAK3849995.1"/>
    </source>
</evidence>
<evidence type="ECO:0000313" key="2">
    <source>
        <dbReference type="Proteomes" id="UP001286313"/>
    </source>
</evidence>
<name>A0AAE1BG50_PETCI</name>
<comment type="caution">
    <text evidence="1">The sequence shown here is derived from an EMBL/GenBank/DDBJ whole genome shotgun (WGS) entry which is preliminary data.</text>
</comment>
<sequence length="139" mass="16543">MGGRLKDRQKVERHTKWVGGERFRCERYETEKNRERVKLDEVREKKDGNHTLLGDTYEFNLFTHLNPSSHIHSHTLHAEVRLDCCWYTGSLALTRRNVPKPTNNPFNVDNLHKWLIHTDNISNNNKTALYLHHQINEYP</sequence>
<reference evidence="1" key="1">
    <citation type="submission" date="2023-10" db="EMBL/GenBank/DDBJ databases">
        <title>Genome assemblies of two species of porcelain crab, Petrolisthes cinctipes and Petrolisthes manimaculis (Anomura: Porcellanidae).</title>
        <authorList>
            <person name="Angst P."/>
        </authorList>
    </citation>
    <scope>NUCLEOTIDE SEQUENCE</scope>
    <source>
        <strain evidence="1">PB745_01</strain>
        <tissue evidence="1">Gill</tissue>
    </source>
</reference>
<dbReference type="EMBL" id="JAWQEG010008595">
    <property type="protein sequence ID" value="KAK3849995.1"/>
    <property type="molecule type" value="Genomic_DNA"/>
</dbReference>
<gene>
    <name evidence="1" type="ORF">Pcinc_043274</name>
</gene>
<organism evidence="1 2">
    <name type="scientific">Petrolisthes cinctipes</name>
    <name type="common">Flat porcelain crab</name>
    <dbReference type="NCBI Taxonomy" id="88211"/>
    <lineage>
        <taxon>Eukaryota</taxon>
        <taxon>Metazoa</taxon>
        <taxon>Ecdysozoa</taxon>
        <taxon>Arthropoda</taxon>
        <taxon>Crustacea</taxon>
        <taxon>Multicrustacea</taxon>
        <taxon>Malacostraca</taxon>
        <taxon>Eumalacostraca</taxon>
        <taxon>Eucarida</taxon>
        <taxon>Decapoda</taxon>
        <taxon>Pleocyemata</taxon>
        <taxon>Anomura</taxon>
        <taxon>Galatheoidea</taxon>
        <taxon>Porcellanidae</taxon>
        <taxon>Petrolisthes</taxon>
    </lineage>
</organism>
<keyword evidence="2" id="KW-1185">Reference proteome</keyword>
<dbReference type="Proteomes" id="UP001286313">
    <property type="component" value="Unassembled WGS sequence"/>
</dbReference>
<protein>
    <submittedName>
        <fullName evidence="1">Uncharacterized protein</fullName>
    </submittedName>
</protein>
<proteinExistence type="predicted"/>
<dbReference type="AlphaFoldDB" id="A0AAE1BG50"/>
<accession>A0AAE1BG50</accession>